<keyword evidence="8" id="KW-0811">Translocation</keyword>
<evidence type="ECO:0000256" key="7">
    <source>
        <dbReference type="ARBA" id="ARBA00022927"/>
    </source>
</evidence>
<feature type="compositionally biased region" description="Low complexity" evidence="11">
    <location>
        <begin position="634"/>
        <end position="656"/>
    </location>
</feature>
<keyword evidence="3" id="KW-0813">Transport</keyword>
<sequence>MSFGFGNGNNNSTFGGFGASNTSGTGFGANTNTTSAGGSLFGGNTATAGGAFGGFGANNANPSTSNSPFGANKPAFGAPAATTTSGGSGLFGNTTSTSGAFGGGSGTGFGNTGNASTGFGNNASGGLFGQQNKPAAGAFGASNTGTSLFGGGSGNASTGFGANTNTTASNPFAAGASNTGFGASTTNASTGGAFGASNTGGGAFGGFGGANTAAAGNNNQGTAATPFQAVQEKEGATNVTQAYQSVTFQEPYKNKSFEELRVEDYAQGRRFGNTNGQAGSFGQSTGFGGFGQPNTSAAGGGLFGSQQNQQNTATSGSTFGGFGNTAAPAAAAANPFSSNTTGGGLFGNQNKPAAGGLFGNTASTAATTGAFGSTAGSGGGLFGNQNNQQASNPFGGAPATNTGGGLFGNQQNAQQPSTGFGAGNTGGGLFGGQNNQQQQNKPAFGGFGQPANTGGAFGGSTSTGGGLFGGQNNQQQPSNPFGGSTANTGGGLFGAQPKPASGGLFGNTTTNTNTGGGLFGNNQNQSNTGGGLFGNQNQPKPAGTGLFGSNTTTGNTGGGIFGGTNNQQNNSGSSLFGGNNTGSSLFGNNQNKPAGSSLFGNNNTTNTGSSLFGGGNQQNQNQNTGNSLFGGGQQNQQNAGSSLFGSMNQQQQQPNQLHASLTGAPYGNEQLFSSLAAPSPPVGPLATPLNGARPQQKKTPSLMASMRLNTPVYTPRATGRTGGYGFSYSTYGTPTSAYSGSLTPGASSMLRPTGSFGSALTNRLNKSISMGNLRGDGMAGEGRPSLLRESALSPPGSAAGRYGSGSVRKLNIDRSLRTDLFAPSRAEESARNRVSFDRTAEQPQEMRRERESQPQPQEDNALVRTEEESEPEQSPGLLRAAPQSNGGARQQPEMAQINGTRGPLSSVPEDGIAQRPGSAPATQQRPASWKAVHGQEPPPRELGEYWTRPPIRDLKNMSRQQLQKLGKFVVGREHAGHIDFGSVDLSNVPLDDICGKIVRLESRNATVYADGSDKPPVGKGLNMPSTISLEQSWPREKRTKKALCLKEGNELKKHIGRLQKMVDTKFLGYDVDTGVWHFTVPHFTTYGLDDSDDEDAEGFTEQEQEQGESSGLSEAPETPGQQDEETMQSIETGTGEVDDTFEFKINRRSQASVPGGFEAQGVSYDYDDASADGEVEEEQHEHGGETEIEEMYMMSGAVQPPSPGTVERYRSSMMEEDELAGDFVADAEAEEEQVSPEMPGSFAPPEPKMPRSILKPSTYGLSAFASPEKLATDSWEEQLQRTISPRKRDRQALRDVQQSAMKAREQGDVIESPFKQSLFGQSAMGQSAFGQSYLATKSAKKAKTLAVGNEELGKSQAFRTSMDIMNSLWATEKTAGKKAGAGGKGFEYPYPKKARLSTSDDLSEQDAAFHDCLKPSFAADGTLVYAASGSAAQTAGLLAPSMQALVGEHKDVRFARFDVPVKELVTATLAAQQSVTTIEKEEGAMPHAAPRATTGRDTAFYGFVEIMEGSLSADPSDLEKQEVSIWQLCSMLFDPVGISCEVYKVQVPKESEDAYYEKYASRLKLDAFATFWSKLVGPAVDAGLRRTKTAEEKALLLLTKNDIAGACDTLIAARDFRLATLVAQQPGSQTTREMMKRQIAAWRKRKDWSEMSDAVRALYCILAGELCVVPGQLGAAEDSVAEFCISDKFGLSWQQSFALRVYFGGHATLEDAITAYCEDLDAEDREPHPTPFWVDSMDHPNYEDEDTVLALLRLSAGAVEPTELYSPLVVSGNIINSRLAWQLASTLGAREIAPLPEDRMANLTLEYAAELETAGELFESAWVLLHLKASAIRQQAVTGLLQRNAGKITDPSAEDGNFGPLVDDLQIPRSMVFAAKALYAKAMDDPNAQARWLLQAGHGEEAHEVLCTTVGPQAVIEQDYESLSDLVHEFPRRKPAGWEQGGHVYESFVQLVSMTSARRNGSDGEKVLRSLQRGLVGMDDEEDGKTLEHRVAVIEMKRYAEEVAREQGGGAEEQGTDAMMMDESNYGVGLGMLEKYRLALGEVA</sequence>
<dbReference type="PROSITE" id="PS51434">
    <property type="entry name" value="NUP_C"/>
    <property type="match status" value="1"/>
</dbReference>
<evidence type="ECO:0000256" key="1">
    <source>
        <dbReference type="ARBA" id="ARBA00004567"/>
    </source>
</evidence>
<dbReference type="PANTHER" id="PTHR23198">
    <property type="entry name" value="NUCLEOPORIN"/>
    <property type="match status" value="1"/>
</dbReference>
<evidence type="ECO:0000313" key="13">
    <source>
        <dbReference type="EMBL" id="KAK4545922.1"/>
    </source>
</evidence>
<feature type="region of interest" description="Disordered" evidence="11">
    <location>
        <begin position="380"/>
        <end position="426"/>
    </location>
</feature>
<dbReference type="Gene3D" id="1.25.40.690">
    <property type="match status" value="1"/>
</dbReference>
<evidence type="ECO:0000256" key="3">
    <source>
        <dbReference type="ARBA" id="ARBA00022448"/>
    </source>
</evidence>
<feature type="region of interest" description="Disordered" evidence="11">
    <location>
        <begin position="273"/>
        <end position="319"/>
    </location>
</feature>
<keyword evidence="10" id="KW-0539">Nucleus</keyword>
<feature type="region of interest" description="Disordered" evidence="11">
    <location>
        <begin position="1087"/>
        <end position="1127"/>
    </location>
</feature>
<evidence type="ECO:0000256" key="10">
    <source>
        <dbReference type="ARBA" id="ARBA00023242"/>
    </source>
</evidence>
<dbReference type="GO" id="GO:0044614">
    <property type="term" value="C:nuclear pore cytoplasmic filaments"/>
    <property type="evidence" value="ECO:0007669"/>
    <property type="project" value="TreeGrafter"/>
</dbReference>
<dbReference type="Gene3D" id="1.10.10.2360">
    <property type="match status" value="1"/>
</dbReference>
<dbReference type="PANTHER" id="PTHR23198:SF6">
    <property type="entry name" value="NUCLEAR PORE COMPLEX PROTEIN NUP98-NUP96"/>
    <property type="match status" value="1"/>
</dbReference>
<dbReference type="GO" id="GO:0017056">
    <property type="term" value="F:structural constituent of nuclear pore"/>
    <property type="evidence" value="ECO:0007669"/>
    <property type="project" value="InterPro"/>
</dbReference>
<comment type="similarity">
    <text evidence="2">Belongs to the nucleoporin GLFG family.</text>
</comment>
<evidence type="ECO:0000256" key="9">
    <source>
        <dbReference type="ARBA" id="ARBA00023132"/>
    </source>
</evidence>
<keyword evidence="9" id="KW-0906">Nuclear pore complex</keyword>
<keyword evidence="5" id="KW-0068">Autocatalytic cleavage</keyword>
<dbReference type="InterPro" id="IPR021967">
    <property type="entry name" value="Nup98_C"/>
</dbReference>
<feature type="compositionally biased region" description="Basic and acidic residues" evidence="11">
    <location>
        <begin position="825"/>
        <end position="852"/>
    </location>
</feature>
<dbReference type="FunFam" id="1.10.10.2360:FF:000001">
    <property type="entry name" value="Nuclear pore complex protein Nup98-Nup96"/>
    <property type="match status" value="1"/>
</dbReference>
<dbReference type="GO" id="GO:0006405">
    <property type="term" value="P:RNA export from nucleus"/>
    <property type="evidence" value="ECO:0007669"/>
    <property type="project" value="TreeGrafter"/>
</dbReference>
<feature type="compositionally biased region" description="Low complexity" evidence="11">
    <location>
        <begin position="543"/>
        <end position="554"/>
    </location>
</feature>
<feature type="region of interest" description="Disordered" evidence="11">
    <location>
        <begin position="469"/>
        <end position="664"/>
    </location>
</feature>
<evidence type="ECO:0000256" key="4">
    <source>
        <dbReference type="ARBA" id="ARBA00022737"/>
    </source>
</evidence>
<accession>A0AAV9JL27</accession>
<feature type="compositionally biased region" description="Low complexity" evidence="11">
    <location>
        <begin position="595"/>
        <end position="610"/>
    </location>
</feature>
<dbReference type="GO" id="GO:0034398">
    <property type="term" value="P:telomere tethering at nuclear periphery"/>
    <property type="evidence" value="ECO:0007669"/>
    <property type="project" value="TreeGrafter"/>
</dbReference>
<dbReference type="GO" id="GO:0000973">
    <property type="term" value="P:post-transcriptional tethering of RNA polymerase II gene DNA at nuclear periphery"/>
    <property type="evidence" value="ECO:0007669"/>
    <property type="project" value="TreeGrafter"/>
</dbReference>
<evidence type="ECO:0000256" key="6">
    <source>
        <dbReference type="ARBA" id="ARBA00022816"/>
    </source>
</evidence>
<evidence type="ECO:0000256" key="2">
    <source>
        <dbReference type="ARBA" id="ARBA00008926"/>
    </source>
</evidence>
<evidence type="ECO:0000256" key="5">
    <source>
        <dbReference type="ARBA" id="ARBA00022813"/>
    </source>
</evidence>
<dbReference type="GO" id="GO:0006606">
    <property type="term" value="P:protein import into nucleus"/>
    <property type="evidence" value="ECO:0007669"/>
    <property type="project" value="TreeGrafter"/>
</dbReference>
<dbReference type="InterPro" id="IPR036903">
    <property type="entry name" value="Nup98_auto-Pept-S59_dom_sf"/>
</dbReference>
<organism evidence="13 14">
    <name type="scientific">Oleoguttula mirabilis</name>
    <dbReference type="NCBI Taxonomy" id="1507867"/>
    <lineage>
        <taxon>Eukaryota</taxon>
        <taxon>Fungi</taxon>
        <taxon>Dikarya</taxon>
        <taxon>Ascomycota</taxon>
        <taxon>Pezizomycotina</taxon>
        <taxon>Dothideomycetes</taxon>
        <taxon>Dothideomycetidae</taxon>
        <taxon>Mycosphaerellales</taxon>
        <taxon>Teratosphaeriaceae</taxon>
        <taxon>Oleoguttula</taxon>
    </lineage>
</organism>
<reference evidence="13 14" key="1">
    <citation type="submission" date="2021-11" db="EMBL/GenBank/DDBJ databases">
        <title>Black yeast isolated from Biological Soil Crust.</title>
        <authorList>
            <person name="Kurbessoian T."/>
        </authorList>
    </citation>
    <scope>NUCLEOTIDE SEQUENCE [LARGE SCALE GENOMIC DNA]</scope>
    <source>
        <strain evidence="13 14">CCFEE 5522</strain>
    </source>
</reference>
<dbReference type="InterPro" id="IPR037665">
    <property type="entry name" value="Nucleoporin_S59-like"/>
</dbReference>
<keyword evidence="6" id="KW-0509">mRNA transport</keyword>
<evidence type="ECO:0000256" key="8">
    <source>
        <dbReference type="ARBA" id="ARBA00023010"/>
    </source>
</evidence>
<feature type="compositionally biased region" description="Low complexity" evidence="11">
    <location>
        <begin position="617"/>
        <end position="627"/>
    </location>
</feature>
<feature type="compositionally biased region" description="Low complexity" evidence="11">
    <location>
        <begin position="563"/>
        <end position="585"/>
    </location>
</feature>
<name>A0AAV9JL27_9PEZI</name>
<evidence type="ECO:0000259" key="12">
    <source>
        <dbReference type="PROSITE" id="PS51434"/>
    </source>
</evidence>
<evidence type="ECO:0000313" key="14">
    <source>
        <dbReference type="Proteomes" id="UP001324427"/>
    </source>
</evidence>
<keyword evidence="4" id="KW-0677">Repeat</keyword>
<dbReference type="Pfam" id="PF13634">
    <property type="entry name" value="Nucleoporin_FG"/>
    <property type="match status" value="4"/>
</dbReference>
<keyword evidence="14" id="KW-1185">Reference proteome</keyword>
<feature type="compositionally biased region" description="Low complexity" evidence="11">
    <location>
        <begin position="470"/>
        <end position="483"/>
    </location>
</feature>
<dbReference type="Pfam" id="PF12110">
    <property type="entry name" value="Nup96"/>
    <property type="match status" value="1"/>
</dbReference>
<proteinExistence type="inferred from homology"/>
<evidence type="ECO:0000256" key="11">
    <source>
        <dbReference type="SAM" id="MobiDB-lite"/>
    </source>
</evidence>
<dbReference type="GO" id="GO:0051028">
    <property type="term" value="P:mRNA transport"/>
    <property type="evidence" value="ECO:0007669"/>
    <property type="project" value="UniProtKB-KW"/>
</dbReference>
<feature type="domain" description="Peptidase S59" evidence="12">
    <location>
        <begin position="942"/>
        <end position="1083"/>
    </location>
</feature>
<comment type="subcellular location">
    <subcellularLocation>
        <location evidence="1">Nucleus</location>
        <location evidence="1">Nuclear pore complex</location>
    </subcellularLocation>
</comment>
<dbReference type="GO" id="GO:0008139">
    <property type="term" value="F:nuclear localization sequence binding"/>
    <property type="evidence" value="ECO:0007669"/>
    <property type="project" value="TreeGrafter"/>
</dbReference>
<dbReference type="GO" id="GO:0003723">
    <property type="term" value="F:RNA binding"/>
    <property type="evidence" value="ECO:0007669"/>
    <property type="project" value="TreeGrafter"/>
</dbReference>
<feature type="region of interest" description="Disordered" evidence="11">
    <location>
        <begin position="1281"/>
        <end position="1306"/>
    </location>
</feature>
<dbReference type="EMBL" id="JAVFHQ010000017">
    <property type="protein sequence ID" value="KAK4545922.1"/>
    <property type="molecule type" value="Genomic_DNA"/>
</dbReference>
<dbReference type="SUPFAM" id="SSF82215">
    <property type="entry name" value="C-terminal autoproteolytic domain of nucleoporin nup98"/>
    <property type="match status" value="1"/>
</dbReference>
<feature type="region of interest" description="Disordered" evidence="11">
    <location>
        <begin position="823"/>
        <end position="946"/>
    </location>
</feature>
<dbReference type="InterPro" id="IPR025574">
    <property type="entry name" value="Nucleoporin_FG_rpt"/>
</dbReference>
<feature type="compositionally biased region" description="Acidic residues" evidence="11">
    <location>
        <begin position="1089"/>
        <end position="1106"/>
    </location>
</feature>
<comment type="caution">
    <text evidence="13">The sequence shown here is derived from an EMBL/GenBank/DDBJ whole genome shotgun (WGS) entry which is preliminary data.</text>
</comment>
<gene>
    <name evidence="13" type="ORF">LTR36_002486</name>
</gene>
<dbReference type="FunFam" id="3.30.1610.10:FF:000003">
    <property type="entry name" value="Nucleoporin SONB, putative"/>
    <property type="match status" value="1"/>
</dbReference>
<dbReference type="Proteomes" id="UP001324427">
    <property type="component" value="Unassembled WGS sequence"/>
</dbReference>
<dbReference type="Pfam" id="PF04096">
    <property type="entry name" value="Nucleoporin2"/>
    <property type="match status" value="1"/>
</dbReference>
<keyword evidence="7" id="KW-0653">Protein transport</keyword>
<feature type="region of interest" description="Disordered" evidence="11">
    <location>
        <begin position="773"/>
        <end position="805"/>
    </location>
</feature>
<dbReference type="Gene3D" id="3.30.1610.10">
    <property type="entry name" value="Peptidase S59, nucleoporin"/>
    <property type="match status" value="1"/>
</dbReference>
<feature type="compositionally biased region" description="Polar residues" evidence="11">
    <location>
        <begin position="408"/>
        <end position="417"/>
    </location>
</feature>
<protein>
    <recommendedName>
        <fullName evidence="12">Peptidase S59 domain-containing protein</fullName>
    </recommendedName>
</protein>
<dbReference type="InterPro" id="IPR007230">
    <property type="entry name" value="Nup98_auto-Pept-S59_dom"/>
</dbReference>